<dbReference type="GO" id="GO:0006635">
    <property type="term" value="P:fatty acid beta-oxidation"/>
    <property type="evidence" value="ECO:0007669"/>
    <property type="project" value="TreeGrafter"/>
</dbReference>
<feature type="compositionally biased region" description="Pro residues" evidence="6">
    <location>
        <begin position="192"/>
        <end position="202"/>
    </location>
</feature>
<reference evidence="9" key="1">
    <citation type="submission" date="2020-02" db="EMBL/GenBank/DDBJ databases">
        <authorList>
            <person name="Meier V. D."/>
        </authorList>
    </citation>
    <scope>NUCLEOTIDE SEQUENCE</scope>
    <source>
        <strain evidence="9">AVDCRST_MAG73</strain>
    </source>
</reference>
<evidence type="ECO:0000313" key="9">
    <source>
        <dbReference type="EMBL" id="CAA9525977.1"/>
    </source>
</evidence>
<feature type="site" description="Stabilizes the basic form of H active site to accept a proton" evidence="5">
    <location>
        <position position="91"/>
    </location>
</feature>
<dbReference type="InterPro" id="IPR006180">
    <property type="entry name" value="3-OHacyl-CoA_DH_CS"/>
</dbReference>
<feature type="binding site" evidence="5">
    <location>
        <position position="112"/>
    </location>
    <ligand>
        <name>tRNA</name>
        <dbReference type="ChEBI" id="CHEBI:17843"/>
    </ligand>
</feature>
<feature type="domain" description="3-hydroxyacyl-CoA dehydrogenase NAD binding" evidence="8">
    <location>
        <begin position="225"/>
        <end position="402"/>
    </location>
</feature>
<feature type="active site" description="Proton acceptor" evidence="5">
    <location>
        <position position="19"/>
    </location>
</feature>
<evidence type="ECO:0000256" key="5">
    <source>
        <dbReference type="HAMAP-Rule" id="MF_00083"/>
    </source>
</evidence>
<dbReference type="Gene3D" id="1.10.1040.10">
    <property type="entry name" value="N-(1-d-carboxylethyl)-l-norvaline Dehydrogenase, domain 2"/>
    <property type="match status" value="1"/>
</dbReference>
<keyword evidence="5 9" id="KW-0378">Hydrolase</keyword>
<dbReference type="GO" id="GO:0070403">
    <property type="term" value="F:NAD+ binding"/>
    <property type="evidence" value="ECO:0007669"/>
    <property type="project" value="InterPro"/>
</dbReference>
<dbReference type="GO" id="GO:0006515">
    <property type="term" value="P:protein quality control for misfolded or incompletely synthesized proteins"/>
    <property type="evidence" value="ECO:0007669"/>
    <property type="project" value="UniProtKB-UniRule"/>
</dbReference>
<evidence type="ECO:0000256" key="4">
    <source>
        <dbReference type="ARBA" id="ARBA00050038"/>
    </source>
</evidence>
<dbReference type="Pfam" id="PF00725">
    <property type="entry name" value="3HCDH"/>
    <property type="match status" value="1"/>
</dbReference>
<dbReference type="SUPFAM" id="SSF53178">
    <property type="entry name" value="Peptidyl-tRNA hydrolase-like"/>
    <property type="match status" value="1"/>
</dbReference>
<dbReference type="InterPro" id="IPR006108">
    <property type="entry name" value="3HC_DH_C"/>
</dbReference>
<keyword evidence="5" id="KW-0820">tRNA-binding</keyword>
<feature type="domain" description="3-hydroxyacyl-CoA dehydrogenase C-terminal" evidence="7">
    <location>
        <begin position="405"/>
        <end position="501"/>
    </location>
</feature>
<evidence type="ECO:0000256" key="2">
    <source>
        <dbReference type="ARBA" id="ARBA00013260"/>
    </source>
</evidence>
<dbReference type="Pfam" id="PF02737">
    <property type="entry name" value="3HCDH_N"/>
    <property type="match status" value="1"/>
</dbReference>
<dbReference type="InterPro" id="IPR001328">
    <property type="entry name" value="Pept_tRNA_hydro"/>
</dbReference>
<dbReference type="PANTHER" id="PTHR48075:SF5">
    <property type="entry name" value="3-HYDROXYBUTYRYL-COA DEHYDROGENASE"/>
    <property type="match status" value="1"/>
</dbReference>
<dbReference type="Pfam" id="PF01195">
    <property type="entry name" value="Pept_tRNA_hydro"/>
    <property type="match status" value="1"/>
</dbReference>
<dbReference type="PROSITE" id="PS01195">
    <property type="entry name" value="PEPT_TRNA_HYDROL_1"/>
    <property type="match status" value="1"/>
</dbReference>
<dbReference type="EMBL" id="CADCWE010000031">
    <property type="protein sequence ID" value="CAA9525977.1"/>
    <property type="molecule type" value="Genomic_DNA"/>
</dbReference>
<evidence type="ECO:0000256" key="6">
    <source>
        <dbReference type="SAM" id="MobiDB-lite"/>
    </source>
</evidence>
<feature type="site" description="Discriminates between blocked and unblocked aminoacyl-tRNA" evidence="5">
    <location>
        <position position="9"/>
    </location>
</feature>
<keyword evidence="5" id="KW-0694">RNA-binding</keyword>
<comment type="similarity">
    <text evidence="1">Belongs to the 3-hydroxyacyl-CoA dehydrogenase family.</text>
</comment>
<feature type="binding site" evidence="5">
    <location>
        <position position="14"/>
    </location>
    <ligand>
        <name>tRNA</name>
        <dbReference type="ChEBI" id="CHEBI:17843"/>
    </ligand>
</feature>
<dbReference type="SUPFAM" id="SSF48179">
    <property type="entry name" value="6-phosphogluconate dehydrogenase C-terminal domain-like"/>
    <property type="match status" value="1"/>
</dbReference>
<organism evidence="9">
    <name type="scientific">uncultured Thermomicrobiales bacterium</name>
    <dbReference type="NCBI Taxonomy" id="1645740"/>
    <lineage>
        <taxon>Bacteria</taxon>
        <taxon>Pseudomonadati</taxon>
        <taxon>Thermomicrobiota</taxon>
        <taxon>Thermomicrobia</taxon>
        <taxon>Thermomicrobiales</taxon>
        <taxon>environmental samples</taxon>
    </lineage>
</organism>
<dbReference type="PROSITE" id="PS00067">
    <property type="entry name" value="3HCDH"/>
    <property type="match status" value="1"/>
</dbReference>
<dbReference type="GO" id="GO:0000049">
    <property type="term" value="F:tRNA binding"/>
    <property type="evidence" value="ECO:0007669"/>
    <property type="project" value="UniProtKB-UniRule"/>
</dbReference>
<proteinExistence type="inferred from homology"/>
<keyword evidence="3" id="KW-0560">Oxidoreductase</keyword>
<dbReference type="GO" id="GO:0008691">
    <property type="term" value="F:3-hydroxybutyryl-CoA dehydrogenase activity"/>
    <property type="evidence" value="ECO:0007669"/>
    <property type="project" value="TreeGrafter"/>
</dbReference>
<dbReference type="InterPro" id="IPR018171">
    <property type="entry name" value="Pept_tRNA_hydro_CS"/>
</dbReference>
<comment type="function">
    <text evidence="5">Hydrolyzes ribosome-free peptidyl-tRNAs (with 1 or more amino acids incorporated), which drop off the ribosome during protein synthesis, or as a result of ribosome stalling.</text>
</comment>
<evidence type="ECO:0000259" key="7">
    <source>
        <dbReference type="Pfam" id="PF00725"/>
    </source>
</evidence>
<dbReference type="EC" id="3.1.1.29" evidence="2 5"/>
<dbReference type="PANTHER" id="PTHR48075">
    <property type="entry name" value="3-HYDROXYACYL-COA DEHYDROGENASE FAMILY PROTEIN"/>
    <property type="match status" value="1"/>
</dbReference>
<feature type="region of interest" description="Disordered" evidence="6">
    <location>
        <begin position="185"/>
        <end position="215"/>
    </location>
</feature>
<dbReference type="Gene3D" id="3.40.50.720">
    <property type="entry name" value="NAD(P)-binding Rossmann-like Domain"/>
    <property type="match status" value="1"/>
</dbReference>
<dbReference type="InterPro" id="IPR013328">
    <property type="entry name" value="6PGD_dom2"/>
</dbReference>
<keyword evidence="5" id="KW-0963">Cytoplasm</keyword>
<dbReference type="FunFam" id="3.40.50.1470:FF:000001">
    <property type="entry name" value="Peptidyl-tRNA hydrolase"/>
    <property type="match status" value="1"/>
</dbReference>
<protein>
    <recommendedName>
        <fullName evidence="4 5">Peptidyl-tRNA hydrolase</fullName>
        <shortName evidence="5">Pth</shortName>
        <ecNumber evidence="2 5">3.1.1.29</ecNumber>
    </recommendedName>
</protein>
<dbReference type="SUPFAM" id="SSF51735">
    <property type="entry name" value="NAD(P)-binding Rossmann-fold domains"/>
    <property type="match status" value="1"/>
</dbReference>
<dbReference type="GO" id="GO:0072344">
    <property type="term" value="P:rescue of stalled ribosome"/>
    <property type="evidence" value="ECO:0007669"/>
    <property type="project" value="UniProtKB-UniRule"/>
</dbReference>
<feature type="binding site" evidence="5">
    <location>
        <position position="66"/>
    </location>
    <ligand>
        <name>tRNA</name>
        <dbReference type="ChEBI" id="CHEBI:17843"/>
    </ligand>
</feature>
<evidence type="ECO:0000256" key="3">
    <source>
        <dbReference type="ARBA" id="ARBA00023002"/>
    </source>
</evidence>
<feature type="binding site" evidence="5">
    <location>
        <position position="64"/>
    </location>
    <ligand>
        <name>tRNA</name>
        <dbReference type="ChEBI" id="CHEBI:17843"/>
    </ligand>
</feature>
<dbReference type="AlphaFoldDB" id="A0A6J4TMU6"/>
<comment type="subunit">
    <text evidence="5">Monomer.</text>
</comment>
<gene>
    <name evidence="5" type="primary">pth</name>
    <name evidence="9" type="ORF">AVDCRST_MAG73-565</name>
</gene>
<comment type="function">
    <text evidence="5">Catalyzes the release of premature peptidyl moieties from peptidyl-tRNA molecules trapped in stalled 50S ribosomal subunits, and thus maintains levels of free tRNAs and 50S ribosomes.</text>
</comment>
<dbReference type="HAMAP" id="MF_00083">
    <property type="entry name" value="Pept_tRNA_hydro_bact"/>
    <property type="match status" value="1"/>
</dbReference>
<dbReference type="InterPro" id="IPR036291">
    <property type="entry name" value="NAD(P)-bd_dom_sf"/>
</dbReference>
<dbReference type="GO" id="GO:0005737">
    <property type="term" value="C:cytoplasm"/>
    <property type="evidence" value="ECO:0007669"/>
    <property type="project" value="UniProtKB-SubCell"/>
</dbReference>
<comment type="similarity">
    <text evidence="5">Belongs to the PTH family.</text>
</comment>
<dbReference type="InterPro" id="IPR006176">
    <property type="entry name" value="3-OHacyl-CoA_DH_NAD-bd"/>
</dbReference>
<comment type="subcellular location">
    <subcellularLocation>
        <location evidence="5">Cytoplasm</location>
    </subcellularLocation>
</comment>
<dbReference type="CDD" id="cd00462">
    <property type="entry name" value="PTH"/>
    <property type="match status" value="1"/>
</dbReference>
<dbReference type="NCBIfam" id="TIGR00447">
    <property type="entry name" value="pth"/>
    <property type="match status" value="1"/>
</dbReference>
<accession>A0A6J4TMU6</accession>
<dbReference type="Gene3D" id="3.40.50.1470">
    <property type="entry name" value="Peptidyl-tRNA hydrolase"/>
    <property type="match status" value="1"/>
</dbReference>
<dbReference type="GO" id="GO:0004045">
    <property type="term" value="F:peptidyl-tRNA hydrolase activity"/>
    <property type="evidence" value="ECO:0007669"/>
    <property type="project" value="UniProtKB-UniRule"/>
</dbReference>
<dbReference type="InterPro" id="IPR036416">
    <property type="entry name" value="Pept_tRNA_hydro_sf"/>
</dbReference>
<evidence type="ECO:0000256" key="1">
    <source>
        <dbReference type="ARBA" id="ARBA00009463"/>
    </source>
</evidence>
<comment type="catalytic activity">
    <reaction evidence="5">
        <text>an N-acyl-L-alpha-aminoacyl-tRNA + H2O = an N-acyl-L-amino acid + a tRNA + H(+)</text>
        <dbReference type="Rhea" id="RHEA:54448"/>
        <dbReference type="Rhea" id="RHEA-COMP:10123"/>
        <dbReference type="Rhea" id="RHEA-COMP:13883"/>
        <dbReference type="ChEBI" id="CHEBI:15377"/>
        <dbReference type="ChEBI" id="CHEBI:15378"/>
        <dbReference type="ChEBI" id="CHEBI:59874"/>
        <dbReference type="ChEBI" id="CHEBI:78442"/>
        <dbReference type="ChEBI" id="CHEBI:138191"/>
        <dbReference type="EC" id="3.1.1.29"/>
    </reaction>
</comment>
<dbReference type="InterPro" id="IPR008927">
    <property type="entry name" value="6-PGluconate_DH-like_C_sf"/>
</dbReference>
<dbReference type="FunFam" id="3.40.50.720:FF:000009">
    <property type="entry name" value="Fatty oxidation complex, alpha subunit"/>
    <property type="match status" value="1"/>
</dbReference>
<name>A0A6J4TMU6_9BACT</name>
<sequence length="511" mass="53751">MRIIVGLGNPGREYAATRHNIGFLVADELHRRCGSPGFRKRFKSEIAEGILGGEKVVLVKPQTFMNLSGNAVREVVNWYHMPLNEVLVVLDDLDLPFGATRMRPSGSPGGHNGLASICEQVGSREVPRLRIGIGRGRSSASSHVLARFSADEEKEVPGLVETAADGVETWIRGGIVEAMNRINPVASKPEPNAKPPRPPAPAPRTVSGGSGTPVPAADHHGIAAVAVIGAGTMGTGIAQVVAEAGLPVTLIDQERGCLDRALASLAQNWSRAVAKARLTENQAATATASVRASLNRGEASGADLVIEAVSEDLAAKTALFRDLDAILKPAAILASNTSSISITALGAATTRPDRVIGMHFFNPVPVMRLVEVVRGERTGADTARRVVATATAWGKSPVEVNDYPGFVSNRVLLPMINEAIFCLSEGVAGRDAIDAVMTLGMAHPMGPLALADLIGLDVCLQILLVLQRDLGDDKYRPAPLLRRLVAAGKLGRKSGEGFYVYSSGPGERSGG</sequence>
<evidence type="ECO:0000259" key="8">
    <source>
        <dbReference type="Pfam" id="PF02737"/>
    </source>
</evidence>